<protein>
    <recommendedName>
        <fullName evidence="4">Lipoprotein</fullName>
    </recommendedName>
</protein>
<sequence>MRKNTLPYLLLPLSLLAVMGAACQQKADDDKTIASTHPKLEEHLRRDTVRMPISSDENPDLYQRYRLRMDAYQTDEAFRVQEIYRGQMAPLNEASHTEATKHRTALQKGLKEGINFAGQYTIVTVGCGTTCQEHFVVDRKDGQIIDKVQSSTGAQYSPDSRIFIVNPPDSSLNYIDCPYCEPEAYVLEGGKLRKLPKGGQ</sequence>
<evidence type="ECO:0000256" key="1">
    <source>
        <dbReference type="SAM" id="SignalP"/>
    </source>
</evidence>
<feature type="chain" id="PRO_5046697380" description="Lipoprotein" evidence="1">
    <location>
        <begin position="28"/>
        <end position="200"/>
    </location>
</feature>
<feature type="signal peptide" evidence="1">
    <location>
        <begin position="1"/>
        <end position="27"/>
    </location>
</feature>
<comment type="caution">
    <text evidence="2">The sequence shown here is derived from an EMBL/GenBank/DDBJ whole genome shotgun (WGS) entry which is preliminary data.</text>
</comment>
<keyword evidence="3" id="KW-1185">Reference proteome</keyword>
<dbReference type="EMBL" id="JACXAJ010000004">
    <property type="protein sequence ID" value="MBD1397561.1"/>
    <property type="molecule type" value="Genomic_DNA"/>
</dbReference>
<gene>
    <name evidence="2" type="ORF">H9Q13_10315</name>
</gene>
<proteinExistence type="predicted"/>
<dbReference type="PROSITE" id="PS51257">
    <property type="entry name" value="PROKAR_LIPOPROTEIN"/>
    <property type="match status" value="1"/>
</dbReference>
<dbReference type="RefSeq" id="WP_191183722.1">
    <property type="nucleotide sequence ID" value="NZ_JACXAJ010000004.1"/>
</dbReference>
<reference evidence="2 3" key="1">
    <citation type="submission" date="2020-09" db="EMBL/GenBank/DDBJ databases">
        <title>Genome sequencing and assembly of Pontibacter sp.</title>
        <authorList>
            <person name="Chhetri G."/>
        </authorList>
    </citation>
    <scope>NUCLEOTIDE SEQUENCE [LARGE SCALE GENOMIC DNA]</scope>
    <source>
        <strain evidence="2 3">JH31</strain>
    </source>
</reference>
<organism evidence="2 3">
    <name type="scientific">Pontibacter aquaedesilientis</name>
    <dbReference type="NCBI Taxonomy" id="2766980"/>
    <lineage>
        <taxon>Bacteria</taxon>
        <taxon>Pseudomonadati</taxon>
        <taxon>Bacteroidota</taxon>
        <taxon>Cytophagia</taxon>
        <taxon>Cytophagales</taxon>
        <taxon>Hymenobacteraceae</taxon>
        <taxon>Pontibacter</taxon>
    </lineage>
</organism>
<keyword evidence="1" id="KW-0732">Signal</keyword>
<accession>A0ABR7XHX5</accession>
<dbReference type="Proteomes" id="UP000625551">
    <property type="component" value="Unassembled WGS sequence"/>
</dbReference>
<evidence type="ECO:0000313" key="3">
    <source>
        <dbReference type="Proteomes" id="UP000625551"/>
    </source>
</evidence>
<name>A0ABR7XHX5_9BACT</name>
<evidence type="ECO:0008006" key="4">
    <source>
        <dbReference type="Google" id="ProtNLM"/>
    </source>
</evidence>
<evidence type="ECO:0000313" key="2">
    <source>
        <dbReference type="EMBL" id="MBD1397561.1"/>
    </source>
</evidence>